<gene>
    <name evidence="1" type="ORF">U3653_09100</name>
</gene>
<keyword evidence="2" id="KW-1185">Reference proteome</keyword>
<evidence type="ECO:0000313" key="1">
    <source>
        <dbReference type="EMBL" id="MEB3510172.1"/>
    </source>
</evidence>
<accession>A0ABU6AS79</accession>
<dbReference type="EMBL" id="JAYKYQ010000003">
    <property type="protein sequence ID" value="MEB3510172.1"/>
    <property type="molecule type" value="Genomic_DNA"/>
</dbReference>
<dbReference type="Proteomes" id="UP001348098">
    <property type="component" value="Unassembled WGS sequence"/>
</dbReference>
<reference evidence="1 2" key="1">
    <citation type="submission" date="2023-12" db="EMBL/GenBank/DDBJ databases">
        <title>novel species in genus Nocarida.</title>
        <authorList>
            <person name="Li Z."/>
        </authorList>
    </citation>
    <scope>NUCLEOTIDE SEQUENCE [LARGE SCALE GENOMIC DNA]</scope>
    <source>
        <strain evidence="1 2">CDC186</strain>
    </source>
</reference>
<protein>
    <submittedName>
        <fullName evidence="1">Uncharacterized protein</fullName>
    </submittedName>
</protein>
<dbReference type="RefSeq" id="WP_195079170.1">
    <property type="nucleotide sequence ID" value="NZ_JAYESH010000003.1"/>
</dbReference>
<proteinExistence type="predicted"/>
<sequence>MSRPARATPAGDRFAPIRDLRHIRVDTGAFAVEYQAGAAQIADVVAEPGAHAGFVVTVDDDIRPGLPPLPCGELWN</sequence>
<name>A0ABU6AS79_9NOCA</name>
<evidence type="ECO:0000313" key="2">
    <source>
        <dbReference type="Proteomes" id="UP001348098"/>
    </source>
</evidence>
<comment type="caution">
    <text evidence="1">The sequence shown here is derived from an EMBL/GenBank/DDBJ whole genome shotgun (WGS) entry which is preliminary data.</text>
</comment>
<organism evidence="1 2">
    <name type="scientific">Nocardia implantans</name>
    <dbReference type="NCBI Taxonomy" id="3108168"/>
    <lineage>
        <taxon>Bacteria</taxon>
        <taxon>Bacillati</taxon>
        <taxon>Actinomycetota</taxon>
        <taxon>Actinomycetes</taxon>
        <taxon>Mycobacteriales</taxon>
        <taxon>Nocardiaceae</taxon>
        <taxon>Nocardia</taxon>
    </lineage>
</organism>